<comment type="caution">
    <text evidence="3">The sequence shown here is derived from an EMBL/GenBank/DDBJ whole genome shotgun (WGS) entry which is preliminary data.</text>
</comment>
<evidence type="ECO:0000259" key="2">
    <source>
        <dbReference type="Pfam" id="PF05239"/>
    </source>
</evidence>
<dbReference type="PANTHER" id="PTHR36505:SF1">
    <property type="entry name" value="BLR1072 PROTEIN"/>
    <property type="match status" value="1"/>
</dbReference>
<dbReference type="InterPro" id="IPR011033">
    <property type="entry name" value="PRC_barrel-like_sf"/>
</dbReference>
<protein>
    <recommendedName>
        <fullName evidence="2">PRC-barrel domain-containing protein</fullName>
    </recommendedName>
</protein>
<evidence type="ECO:0000256" key="1">
    <source>
        <dbReference type="SAM" id="SignalP"/>
    </source>
</evidence>
<dbReference type="Gene3D" id="2.30.30.240">
    <property type="entry name" value="PRC-barrel domain"/>
    <property type="match status" value="2"/>
</dbReference>
<feature type="domain" description="PRC-barrel" evidence="2">
    <location>
        <begin position="91"/>
        <end position="155"/>
    </location>
</feature>
<evidence type="ECO:0000313" key="4">
    <source>
        <dbReference type="Proteomes" id="UP000249417"/>
    </source>
</evidence>
<dbReference type="Proteomes" id="UP000249417">
    <property type="component" value="Unassembled WGS sequence"/>
</dbReference>
<proteinExistence type="predicted"/>
<dbReference type="InterPro" id="IPR027275">
    <property type="entry name" value="PRC-brl_dom"/>
</dbReference>
<dbReference type="AlphaFoldDB" id="A0A2W5MS34"/>
<gene>
    <name evidence="3" type="ORF">DI551_11920</name>
</gene>
<reference evidence="3 4" key="1">
    <citation type="submission" date="2017-08" db="EMBL/GenBank/DDBJ databases">
        <title>Infants hospitalized years apart are colonized by the same room-sourced microbial strains.</title>
        <authorList>
            <person name="Brooks B."/>
            <person name="Olm M.R."/>
            <person name="Firek B.A."/>
            <person name="Baker R."/>
            <person name="Thomas B.C."/>
            <person name="Morowitz M.J."/>
            <person name="Banfield J.F."/>
        </authorList>
    </citation>
    <scope>NUCLEOTIDE SEQUENCE [LARGE SCALE GENOMIC DNA]</scope>
    <source>
        <strain evidence="3">S2_005_002_R2_29</strain>
    </source>
</reference>
<dbReference type="EMBL" id="QFQB01000146">
    <property type="protein sequence ID" value="PZQ43564.1"/>
    <property type="molecule type" value="Genomic_DNA"/>
</dbReference>
<dbReference type="SUPFAM" id="SSF50346">
    <property type="entry name" value="PRC-barrel domain"/>
    <property type="match status" value="1"/>
</dbReference>
<feature type="signal peptide" evidence="1">
    <location>
        <begin position="1"/>
        <end position="24"/>
    </location>
</feature>
<organism evidence="3 4">
    <name type="scientific">Micavibrio aeruginosavorus</name>
    <dbReference type="NCBI Taxonomy" id="349221"/>
    <lineage>
        <taxon>Bacteria</taxon>
        <taxon>Pseudomonadati</taxon>
        <taxon>Bdellovibrionota</taxon>
        <taxon>Bdellovibrionia</taxon>
        <taxon>Bdellovibrionales</taxon>
        <taxon>Pseudobdellovibrionaceae</taxon>
        <taxon>Micavibrio</taxon>
    </lineage>
</organism>
<keyword evidence="1" id="KW-0732">Signal</keyword>
<dbReference type="Pfam" id="PF05239">
    <property type="entry name" value="PRC"/>
    <property type="match status" value="1"/>
</dbReference>
<evidence type="ECO:0000313" key="3">
    <source>
        <dbReference type="EMBL" id="PZQ43564.1"/>
    </source>
</evidence>
<dbReference type="PANTHER" id="PTHR36505">
    <property type="entry name" value="BLR1072 PROTEIN"/>
    <property type="match status" value="1"/>
</dbReference>
<feature type="chain" id="PRO_5015963607" description="PRC-barrel domain-containing protein" evidence="1">
    <location>
        <begin position="25"/>
        <end position="277"/>
    </location>
</feature>
<name>A0A2W5MS34_9BACT</name>
<accession>A0A2W5MS34</accession>
<sequence length="277" mass="29555">MKMTKKILMGASVLAMLAAFPAFAADTKAPAQETTGAKIERTLDNAGKSIEKTADKAGAKAKEAYGEVKTYFSDDDDIKTVSSVNVSSRLTADELIGTTVQNPAGEEIGKIKDILVDKDGDAETVIISDSMLGLGGKLAAFNYDVIEGFSKDRDIVVKLSEANIKAAKRFEYDAASADASTIVMPADEYSVSKMLDAKVVDPSGKAVADVDTIAFDGDDADYLVVTFNKILGIGGDKAALNLEALDLITDKNGNYTFKLNQKQTAQFENYKETTKSN</sequence>